<name>X1KF47_9ZZZZ</name>
<keyword evidence="1" id="KW-0004">4Fe-4S</keyword>
<keyword evidence="5" id="KW-0411">Iron-sulfur</keyword>
<dbReference type="InterPro" id="IPR004017">
    <property type="entry name" value="Cys_rich_dom"/>
</dbReference>
<dbReference type="EMBL" id="BARV01011257">
    <property type="protein sequence ID" value="GAI05662.1"/>
    <property type="molecule type" value="Genomic_DNA"/>
</dbReference>
<dbReference type="PANTHER" id="PTHR32479">
    <property type="entry name" value="GLYCOLATE OXIDASE IRON-SULFUR SUBUNIT"/>
    <property type="match status" value="1"/>
</dbReference>
<evidence type="ECO:0000256" key="4">
    <source>
        <dbReference type="ARBA" id="ARBA00023004"/>
    </source>
</evidence>
<proteinExistence type="predicted"/>
<keyword evidence="3" id="KW-0677">Repeat</keyword>
<keyword evidence="2" id="KW-0479">Metal-binding</keyword>
<keyword evidence="4" id="KW-0408">Iron</keyword>
<sequence length="194" mass="21364">SDPWPLNNIATFEDLGIDRIITACGSCGSTLSEYYRTLLETESPEIQQKAESFRKKIIDISDFLVNVVKLPAAGTANGKKSTLSDLKVTYHDPCHLRRGMKVYRAPRELIKSVPGAEFLEMPSADRCCGFGGSFNLSYYELSLDVLKKKIEGLKETGAGYLATGCPGCILQLQDGINQEGLKTRVVHPVELLTF</sequence>
<dbReference type="AlphaFoldDB" id="X1KF47"/>
<evidence type="ECO:0000313" key="7">
    <source>
        <dbReference type="EMBL" id="GAI05662.1"/>
    </source>
</evidence>
<feature type="non-terminal residue" evidence="7">
    <location>
        <position position="1"/>
    </location>
</feature>
<comment type="caution">
    <text evidence="7">The sequence shown here is derived from an EMBL/GenBank/DDBJ whole genome shotgun (WGS) entry which is preliminary data.</text>
</comment>
<protein>
    <recommendedName>
        <fullName evidence="6">Cysteine-rich domain-containing protein</fullName>
    </recommendedName>
</protein>
<evidence type="ECO:0000256" key="5">
    <source>
        <dbReference type="ARBA" id="ARBA00023014"/>
    </source>
</evidence>
<dbReference type="PANTHER" id="PTHR32479:SF20">
    <property type="entry name" value="GLYCOLATE OXIDASE IRON-SULFUR SUBUNIT"/>
    <property type="match status" value="1"/>
</dbReference>
<dbReference type="GO" id="GO:0051539">
    <property type="term" value="F:4 iron, 4 sulfur cluster binding"/>
    <property type="evidence" value="ECO:0007669"/>
    <property type="project" value="UniProtKB-KW"/>
</dbReference>
<accession>X1KF47</accession>
<feature type="domain" description="Cysteine-rich" evidence="6">
    <location>
        <begin position="88"/>
        <end position="173"/>
    </location>
</feature>
<evidence type="ECO:0000256" key="2">
    <source>
        <dbReference type="ARBA" id="ARBA00022723"/>
    </source>
</evidence>
<dbReference type="Pfam" id="PF02754">
    <property type="entry name" value="CCG"/>
    <property type="match status" value="2"/>
</dbReference>
<gene>
    <name evidence="7" type="ORF">S06H3_21433</name>
</gene>
<evidence type="ECO:0000259" key="6">
    <source>
        <dbReference type="Pfam" id="PF02754"/>
    </source>
</evidence>
<reference evidence="7" key="1">
    <citation type="journal article" date="2014" name="Front. Microbiol.">
        <title>High frequency of phylogenetically diverse reductive dehalogenase-homologous genes in deep subseafloor sedimentary metagenomes.</title>
        <authorList>
            <person name="Kawai M."/>
            <person name="Futagami T."/>
            <person name="Toyoda A."/>
            <person name="Takaki Y."/>
            <person name="Nishi S."/>
            <person name="Hori S."/>
            <person name="Arai W."/>
            <person name="Tsubouchi T."/>
            <person name="Morono Y."/>
            <person name="Uchiyama I."/>
            <person name="Ito T."/>
            <person name="Fujiyama A."/>
            <person name="Inagaki F."/>
            <person name="Takami H."/>
        </authorList>
    </citation>
    <scope>NUCLEOTIDE SEQUENCE</scope>
    <source>
        <strain evidence="7">Expedition CK06-06</strain>
    </source>
</reference>
<organism evidence="7">
    <name type="scientific">marine sediment metagenome</name>
    <dbReference type="NCBI Taxonomy" id="412755"/>
    <lineage>
        <taxon>unclassified sequences</taxon>
        <taxon>metagenomes</taxon>
        <taxon>ecological metagenomes</taxon>
    </lineage>
</organism>
<evidence type="ECO:0000256" key="3">
    <source>
        <dbReference type="ARBA" id="ARBA00022737"/>
    </source>
</evidence>
<dbReference type="GO" id="GO:0016491">
    <property type="term" value="F:oxidoreductase activity"/>
    <property type="evidence" value="ECO:0007669"/>
    <property type="project" value="UniProtKB-ARBA"/>
</dbReference>
<evidence type="ECO:0000256" key="1">
    <source>
        <dbReference type="ARBA" id="ARBA00022485"/>
    </source>
</evidence>
<dbReference type="GO" id="GO:0046872">
    <property type="term" value="F:metal ion binding"/>
    <property type="evidence" value="ECO:0007669"/>
    <property type="project" value="UniProtKB-KW"/>
</dbReference>
<feature type="domain" description="Cysteine-rich" evidence="6">
    <location>
        <begin position="7"/>
        <end position="31"/>
    </location>
</feature>